<dbReference type="Pfam" id="PF04263">
    <property type="entry name" value="TPK_catalytic"/>
    <property type="match status" value="1"/>
</dbReference>
<dbReference type="SUPFAM" id="SSF63862">
    <property type="entry name" value="Thiamin pyrophosphokinase, substrate-binding domain"/>
    <property type="match status" value="1"/>
</dbReference>
<feature type="region of interest" description="Disordered" evidence="5">
    <location>
        <begin position="1"/>
        <end position="93"/>
    </location>
</feature>
<reference evidence="7 8" key="1">
    <citation type="journal article" date="2018" name="Mol. Biol. Evol.">
        <title>Broad Genomic Sampling Reveals a Smut Pathogenic Ancestry of the Fungal Clade Ustilaginomycotina.</title>
        <authorList>
            <person name="Kijpornyongpan T."/>
            <person name="Mondo S.J."/>
            <person name="Barry K."/>
            <person name="Sandor L."/>
            <person name="Lee J."/>
            <person name="Lipzen A."/>
            <person name="Pangilinan J."/>
            <person name="LaButti K."/>
            <person name="Hainaut M."/>
            <person name="Henrissat B."/>
            <person name="Grigoriev I.V."/>
            <person name="Spatafora J.W."/>
            <person name="Aime M.C."/>
        </authorList>
    </citation>
    <scope>NUCLEOTIDE SEQUENCE [LARGE SCALE GENOMIC DNA]</scope>
    <source>
        <strain evidence="7 8">MCA 4718</strain>
    </source>
</reference>
<feature type="compositionally biased region" description="Polar residues" evidence="5">
    <location>
        <begin position="414"/>
        <end position="427"/>
    </location>
</feature>
<dbReference type="GO" id="GO:0009229">
    <property type="term" value="P:thiamine diphosphate biosynthetic process"/>
    <property type="evidence" value="ECO:0007669"/>
    <property type="project" value="InterPro"/>
</dbReference>
<sequence length="722" mass="72900">MSSLPEHGRAADPPALPPRHTGGSTASGPPLPPRHTEGATTDVVPPLLATGGSLHQPSSGIGGIGSQPPPVPARSEAGSVSTHRVPPPLTASSTTALNYWDPSFLRTGHASQGQTPGAPYAVVLLNQVIADHQKELFKKVWTGAQVRICADGGANQLLHTFGSELNSTLPMPNAIVGDFDSLTPSSRSYFESANVHLAHRPSQYATDLGKSIQWLEDWEQTHEQLELVIWGGLSGRMDQTAHTLHVLWKLCPSLTSTWVVGDESLVYLVPAGVHKLRHPRPALGVCCGILPLGVEASGDKVGARVKTQGLEWDLDPSQPQSMGGYLSTSNHVLGAESSEVTLETDKPIYWSIEFASSSGSDFVSTAGTQQARGSQQTGAALGVAAAGLYSSADPFADHVNVPSSPSHGRRDSRTTPGGVSGAGSTYLSGREGETNNEAIEDLGADSAPPGPTVAETGQVIPSSPSGPGPLSGTLQPRRRSSAYRAGNPISPGMSPSQSQLGTAGAGVLSPSLPARPVTQRVSSDYGEGQGQGQGQGPVGNTTPAYLPPPHASPLSSGSVRPEVLRVPSADFVSRGGGGAGGGGGGVGQGTGQGYGASTGTSPGVSTATGAAPPLSGGGSSDVGSVPGGFPSSPYSSSNPAGKPTSEGTSGDSGTGGAAGAAGGAGGVGLALAAGISHHSTDGASTDGGVRARIRRDGTITRRGVDSDFDQAESEQLPPYTEM</sequence>
<keyword evidence="8" id="KW-1185">Reference proteome</keyword>
<dbReference type="PANTHER" id="PTHR13622">
    <property type="entry name" value="THIAMIN PYROPHOSPHOKINASE"/>
    <property type="match status" value="1"/>
</dbReference>
<evidence type="ECO:0000256" key="2">
    <source>
        <dbReference type="ARBA" id="ARBA00022741"/>
    </source>
</evidence>
<feature type="region of interest" description="Disordered" evidence="5">
    <location>
        <begin position="397"/>
        <end position="663"/>
    </location>
</feature>
<evidence type="ECO:0000256" key="4">
    <source>
        <dbReference type="ARBA" id="ARBA00022840"/>
    </source>
</evidence>
<evidence type="ECO:0000259" key="6">
    <source>
        <dbReference type="SMART" id="SM00983"/>
    </source>
</evidence>
<proteinExistence type="predicted"/>
<keyword evidence="4" id="KW-0067">ATP-binding</keyword>
<keyword evidence="1" id="KW-0808">Transferase</keyword>
<dbReference type="SMART" id="SM00983">
    <property type="entry name" value="TPK_B1_binding"/>
    <property type="match status" value="1"/>
</dbReference>
<protein>
    <recommendedName>
        <fullName evidence="6">Thiamin pyrophosphokinase thiamin-binding domain-containing protein</fullName>
    </recommendedName>
</protein>
<dbReference type="PANTHER" id="PTHR13622:SF8">
    <property type="entry name" value="THIAMIN PYROPHOSPHOKINASE 1"/>
    <property type="match status" value="1"/>
</dbReference>
<evidence type="ECO:0000256" key="3">
    <source>
        <dbReference type="ARBA" id="ARBA00022777"/>
    </source>
</evidence>
<feature type="region of interest" description="Disordered" evidence="5">
    <location>
        <begin position="677"/>
        <end position="722"/>
    </location>
</feature>
<dbReference type="GO" id="GO:0030975">
    <property type="term" value="F:thiamine binding"/>
    <property type="evidence" value="ECO:0007669"/>
    <property type="project" value="InterPro"/>
</dbReference>
<dbReference type="GO" id="GO:0016301">
    <property type="term" value="F:kinase activity"/>
    <property type="evidence" value="ECO:0007669"/>
    <property type="project" value="UniProtKB-KW"/>
</dbReference>
<keyword evidence="3" id="KW-0418">Kinase</keyword>
<evidence type="ECO:0000313" key="7">
    <source>
        <dbReference type="EMBL" id="PWN20320.1"/>
    </source>
</evidence>
<dbReference type="GO" id="GO:0004788">
    <property type="term" value="F:thiamine diphosphokinase activity"/>
    <property type="evidence" value="ECO:0007669"/>
    <property type="project" value="InterPro"/>
</dbReference>
<dbReference type="Gene3D" id="2.60.120.320">
    <property type="entry name" value="Thiamin pyrophosphokinase, thiamin-binding domain"/>
    <property type="match status" value="1"/>
</dbReference>
<name>A0A316U541_9BASI</name>
<dbReference type="GO" id="GO:0005524">
    <property type="term" value="F:ATP binding"/>
    <property type="evidence" value="ECO:0007669"/>
    <property type="project" value="UniProtKB-KW"/>
</dbReference>
<dbReference type="AlphaFoldDB" id="A0A316U541"/>
<feature type="compositionally biased region" description="Gly residues" evidence="5">
    <location>
        <begin position="574"/>
        <end position="596"/>
    </location>
</feature>
<evidence type="ECO:0000256" key="5">
    <source>
        <dbReference type="SAM" id="MobiDB-lite"/>
    </source>
</evidence>
<evidence type="ECO:0000313" key="8">
    <source>
        <dbReference type="Proteomes" id="UP000245942"/>
    </source>
</evidence>
<dbReference type="RefSeq" id="XP_025347480.1">
    <property type="nucleotide sequence ID" value="XM_025490934.1"/>
</dbReference>
<dbReference type="CDD" id="cd07995">
    <property type="entry name" value="TPK"/>
    <property type="match status" value="1"/>
</dbReference>
<dbReference type="InterPro" id="IPR036371">
    <property type="entry name" value="TPK_B1-bd_sf"/>
</dbReference>
<evidence type="ECO:0000256" key="1">
    <source>
        <dbReference type="ARBA" id="ARBA00022679"/>
    </source>
</evidence>
<organism evidence="7 8">
    <name type="scientific">Pseudomicrostroma glucosiphilum</name>
    <dbReference type="NCBI Taxonomy" id="1684307"/>
    <lineage>
        <taxon>Eukaryota</taxon>
        <taxon>Fungi</taxon>
        <taxon>Dikarya</taxon>
        <taxon>Basidiomycota</taxon>
        <taxon>Ustilaginomycotina</taxon>
        <taxon>Exobasidiomycetes</taxon>
        <taxon>Microstromatales</taxon>
        <taxon>Microstromatales incertae sedis</taxon>
        <taxon>Pseudomicrostroma</taxon>
    </lineage>
</organism>
<keyword evidence="2" id="KW-0547">Nucleotide-binding</keyword>
<dbReference type="InterPro" id="IPR007373">
    <property type="entry name" value="Thiamin_PyroPKinase_B1-bd"/>
</dbReference>
<dbReference type="GO" id="GO:0006772">
    <property type="term" value="P:thiamine metabolic process"/>
    <property type="evidence" value="ECO:0007669"/>
    <property type="project" value="InterPro"/>
</dbReference>
<dbReference type="NCBIfam" id="TIGR01378">
    <property type="entry name" value="thi_PPkinase"/>
    <property type="match status" value="1"/>
</dbReference>
<dbReference type="Pfam" id="PF04265">
    <property type="entry name" value="TPK_B1_binding"/>
    <property type="match status" value="1"/>
</dbReference>
<feature type="compositionally biased region" description="Low complexity" evidence="5">
    <location>
        <begin position="461"/>
        <end position="472"/>
    </location>
</feature>
<feature type="compositionally biased region" description="Low complexity" evidence="5">
    <location>
        <begin position="621"/>
        <end position="639"/>
    </location>
</feature>
<dbReference type="SUPFAM" id="SSF63999">
    <property type="entry name" value="Thiamin pyrophosphokinase, catalytic domain"/>
    <property type="match status" value="1"/>
</dbReference>
<dbReference type="InterPro" id="IPR006282">
    <property type="entry name" value="Thi_PPkinase"/>
</dbReference>
<gene>
    <name evidence="7" type="ORF">BCV69DRAFT_270750</name>
</gene>
<feature type="domain" description="Thiamin pyrophosphokinase thiamin-binding" evidence="6">
    <location>
        <begin position="272"/>
        <end position="348"/>
    </location>
</feature>
<feature type="compositionally biased region" description="Basic and acidic residues" evidence="5">
    <location>
        <begin position="1"/>
        <end position="10"/>
    </location>
</feature>
<dbReference type="InterPro" id="IPR007371">
    <property type="entry name" value="TPK_catalytic"/>
</dbReference>
<dbReference type="Gene3D" id="3.40.50.10240">
    <property type="entry name" value="Thiamin pyrophosphokinase, catalytic domain"/>
    <property type="match status" value="1"/>
</dbReference>
<dbReference type="Proteomes" id="UP000245942">
    <property type="component" value="Unassembled WGS sequence"/>
</dbReference>
<dbReference type="InterPro" id="IPR036759">
    <property type="entry name" value="TPK_catalytic_sf"/>
</dbReference>
<feature type="compositionally biased region" description="Gly residues" evidence="5">
    <location>
        <begin position="650"/>
        <end position="663"/>
    </location>
</feature>
<feature type="compositionally biased region" description="Basic and acidic residues" evidence="5">
    <location>
        <begin position="694"/>
        <end position="705"/>
    </location>
</feature>
<feature type="compositionally biased region" description="Gly residues" evidence="5">
    <location>
        <begin position="527"/>
        <end position="537"/>
    </location>
</feature>
<dbReference type="GeneID" id="37012668"/>
<dbReference type="STRING" id="1684307.A0A316U541"/>
<dbReference type="EMBL" id="KZ819328">
    <property type="protein sequence ID" value="PWN20320.1"/>
    <property type="molecule type" value="Genomic_DNA"/>
</dbReference>
<dbReference type="OrthoDB" id="25149at2759"/>
<accession>A0A316U541</accession>